<dbReference type="SMART" id="SM00507">
    <property type="entry name" value="HNHc"/>
    <property type="match status" value="1"/>
</dbReference>
<dbReference type="GO" id="GO:0004519">
    <property type="term" value="F:endonuclease activity"/>
    <property type="evidence" value="ECO:0007669"/>
    <property type="project" value="InterPro"/>
</dbReference>
<evidence type="ECO:0000259" key="1">
    <source>
        <dbReference type="SMART" id="SM00507"/>
    </source>
</evidence>
<feature type="domain" description="HNH nuclease" evidence="1">
    <location>
        <begin position="30"/>
        <end position="83"/>
    </location>
</feature>
<protein>
    <recommendedName>
        <fullName evidence="1">HNH nuclease domain-containing protein</fullName>
    </recommendedName>
</protein>
<accession>A0A6S6M3F7</accession>
<dbReference type="GO" id="GO:0003676">
    <property type="term" value="F:nucleic acid binding"/>
    <property type="evidence" value="ECO:0007669"/>
    <property type="project" value="InterPro"/>
</dbReference>
<dbReference type="AlphaFoldDB" id="A0A6S6M3F7"/>
<evidence type="ECO:0000313" key="3">
    <source>
        <dbReference type="Proteomes" id="UP000515472"/>
    </source>
</evidence>
<dbReference type="GO" id="GO:0008270">
    <property type="term" value="F:zinc ion binding"/>
    <property type="evidence" value="ECO:0007669"/>
    <property type="project" value="InterPro"/>
</dbReference>
<reference evidence="2 3" key="1">
    <citation type="submission" date="2020-06" db="EMBL/GenBank/DDBJ databases">
        <title>Interaction of electrochemicaly active bacteria, Geobacter bremensis R4 on different carbon anode.</title>
        <authorList>
            <person name="Meng L."/>
            <person name="Yoshida N."/>
        </authorList>
    </citation>
    <scope>NUCLEOTIDE SEQUENCE [LARGE SCALE GENOMIC DNA]</scope>
    <source>
        <strain evidence="2 3">R4</strain>
    </source>
</reference>
<dbReference type="KEGG" id="gbn:GEOBRER4_26790"/>
<dbReference type="EMBL" id="AP023213">
    <property type="protein sequence ID" value="BCG47929.1"/>
    <property type="molecule type" value="Genomic_DNA"/>
</dbReference>
<proteinExistence type="predicted"/>
<dbReference type="RefSeq" id="WP_185242751.1">
    <property type="nucleotide sequence ID" value="NZ_AP023213.1"/>
</dbReference>
<dbReference type="InterPro" id="IPR002711">
    <property type="entry name" value="HNH"/>
</dbReference>
<gene>
    <name evidence="2" type="ORF">GEOBRER4_n2782</name>
</gene>
<dbReference type="InterPro" id="IPR003615">
    <property type="entry name" value="HNH_nuc"/>
</dbReference>
<keyword evidence="3" id="KW-1185">Reference proteome</keyword>
<sequence>MAKITPAMAKNTIKRSLRAIVDRELTYPEKAAIWTYFSSRCAYCGGELARMAREGHMDHLVPVQCGGTNHISNRVLSCPRCNGDEKREADWRSFIERKVSDPAQRLERTERIEAWVKEHSHLQEPVDEAALMIQVAEVCKAFDAAVAALKGKV</sequence>
<dbReference type="Gene3D" id="1.10.30.50">
    <property type="match status" value="1"/>
</dbReference>
<evidence type="ECO:0000313" key="2">
    <source>
        <dbReference type="EMBL" id="BCG47929.1"/>
    </source>
</evidence>
<dbReference type="CDD" id="cd00085">
    <property type="entry name" value="HNHc"/>
    <property type="match status" value="1"/>
</dbReference>
<dbReference type="Pfam" id="PF01844">
    <property type="entry name" value="HNH"/>
    <property type="match status" value="1"/>
</dbReference>
<dbReference type="Proteomes" id="UP000515472">
    <property type="component" value="Chromosome"/>
</dbReference>
<name>A0A6S6M3F7_9BACT</name>
<organism evidence="2 3">
    <name type="scientific">Citrifermentans bremense</name>
    <dbReference type="NCBI Taxonomy" id="60035"/>
    <lineage>
        <taxon>Bacteria</taxon>
        <taxon>Pseudomonadati</taxon>
        <taxon>Thermodesulfobacteriota</taxon>
        <taxon>Desulfuromonadia</taxon>
        <taxon>Geobacterales</taxon>
        <taxon>Geobacteraceae</taxon>
        <taxon>Citrifermentans</taxon>
    </lineage>
</organism>